<dbReference type="GO" id="GO:0008168">
    <property type="term" value="F:methyltransferase activity"/>
    <property type="evidence" value="ECO:0007669"/>
    <property type="project" value="UniProtKB-UniRule"/>
</dbReference>
<dbReference type="OrthoDB" id="9803687at2"/>
<keyword evidence="3" id="KW-0862">Zinc</keyword>
<evidence type="ECO:0000256" key="2">
    <source>
        <dbReference type="ARBA" id="ARBA00022679"/>
    </source>
</evidence>
<name>A0A5B8SSW5_9GAMM</name>
<evidence type="ECO:0000256" key="1">
    <source>
        <dbReference type="ARBA" id="ARBA00022603"/>
    </source>
</evidence>
<dbReference type="KEGG" id="paur:FGL86_08445"/>
<reference evidence="5 6" key="1">
    <citation type="submission" date="2019-06" db="EMBL/GenBank/DDBJ databases">
        <title>Genome analyses of bacteria isolated from kimchi.</title>
        <authorList>
            <person name="Lee S."/>
            <person name="Ahn S."/>
            <person name="Roh S."/>
        </authorList>
    </citation>
    <scope>NUCLEOTIDE SEQUENCE [LARGE SCALE GENOMIC DNA]</scope>
    <source>
        <strain evidence="5 6">CBA4606</strain>
    </source>
</reference>
<feature type="binding site" evidence="3">
    <location>
        <position position="291"/>
    </location>
    <ligand>
        <name>Zn(2+)</name>
        <dbReference type="ChEBI" id="CHEBI:29105"/>
    </ligand>
</feature>
<comment type="cofactor">
    <cofactor evidence="3">
        <name>Zn(2+)</name>
        <dbReference type="ChEBI" id="CHEBI:29105"/>
    </cofactor>
</comment>
<dbReference type="AlphaFoldDB" id="A0A5B8SSW5"/>
<dbReference type="SUPFAM" id="SSF82282">
    <property type="entry name" value="Homocysteine S-methyltransferase"/>
    <property type="match status" value="1"/>
</dbReference>
<keyword evidence="2 3" id="KW-0808">Transferase</keyword>
<dbReference type="Pfam" id="PF02574">
    <property type="entry name" value="S-methyl_trans"/>
    <property type="match status" value="1"/>
</dbReference>
<protein>
    <submittedName>
        <fullName evidence="5">Homocysteine S-methyltransferase family protein</fullName>
    </submittedName>
</protein>
<dbReference type="InterPro" id="IPR036589">
    <property type="entry name" value="HCY_dom_sf"/>
</dbReference>
<feature type="binding site" evidence="3">
    <location>
        <position position="223"/>
    </location>
    <ligand>
        <name>Zn(2+)</name>
        <dbReference type="ChEBI" id="CHEBI:29105"/>
    </ligand>
</feature>
<dbReference type="PANTHER" id="PTHR11103:SF18">
    <property type="entry name" value="SLR1189 PROTEIN"/>
    <property type="match status" value="1"/>
</dbReference>
<dbReference type="PANTHER" id="PTHR11103">
    <property type="entry name" value="SLR1189 PROTEIN"/>
    <property type="match status" value="1"/>
</dbReference>
<sequence length="314" mass="33924">MKVLPQASGELFLTDGGLETDLIFNRGVEIREFAAHTLLPSAAGRHALSEYFRGFLSLARECGTGFILDAPTWKAHSHWAKDLGATEAELRAANLEAVNFIATLRDEFAGNQGPIVLNAVIGPKGDAYAPESLLNAAEAEEYHTQQIRWLVDSEVEMVSALTFTQAEEATGIVKAADKADLPIVVSFTVETDGRLPTGQPLGEAIREVDAATRRAAAYFMVNCAHPEHFRDAITDAGWSRRIKGLRCNASRCSHAELDAAEELDAGNPRELAALYRELAARMPWVNVLGGCCGTDLRHVSAIAKAFTSDDAMAS</sequence>
<organism evidence="5 6">
    <name type="scientific">Pistricoccus aurantiacus</name>
    <dbReference type="NCBI Taxonomy" id="1883414"/>
    <lineage>
        <taxon>Bacteria</taxon>
        <taxon>Pseudomonadati</taxon>
        <taxon>Pseudomonadota</taxon>
        <taxon>Gammaproteobacteria</taxon>
        <taxon>Oceanospirillales</taxon>
        <taxon>Halomonadaceae</taxon>
        <taxon>Pistricoccus</taxon>
    </lineage>
</organism>
<gene>
    <name evidence="5" type="ORF">FGL86_08445</name>
</gene>
<dbReference type="InterPro" id="IPR003726">
    <property type="entry name" value="HCY_dom"/>
</dbReference>
<feature type="domain" description="Hcy-binding" evidence="4">
    <location>
        <begin position="1"/>
        <end position="306"/>
    </location>
</feature>
<evidence type="ECO:0000259" key="4">
    <source>
        <dbReference type="PROSITE" id="PS50970"/>
    </source>
</evidence>
<dbReference type="EMBL" id="CP042382">
    <property type="protein sequence ID" value="QEA39097.1"/>
    <property type="molecule type" value="Genomic_DNA"/>
</dbReference>
<evidence type="ECO:0000256" key="3">
    <source>
        <dbReference type="PROSITE-ProRule" id="PRU00333"/>
    </source>
</evidence>
<evidence type="ECO:0000313" key="6">
    <source>
        <dbReference type="Proteomes" id="UP000321272"/>
    </source>
</evidence>
<dbReference type="Proteomes" id="UP000321272">
    <property type="component" value="Chromosome"/>
</dbReference>
<dbReference type="GO" id="GO:0032259">
    <property type="term" value="P:methylation"/>
    <property type="evidence" value="ECO:0007669"/>
    <property type="project" value="UniProtKB-KW"/>
</dbReference>
<evidence type="ECO:0000313" key="5">
    <source>
        <dbReference type="EMBL" id="QEA39097.1"/>
    </source>
</evidence>
<proteinExistence type="predicted"/>
<keyword evidence="1 3" id="KW-0489">Methyltransferase</keyword>
<dbReference type="GO" id="GO:0046872">
    <property type="term" value="F:metal ion binding"/>
    <property type="evidence" value="ECO:0007669"/>
    <property type="project" value="UniProtKB-KW"/>
</dbReference>
<feature type="binding site" evidence="3">
    <location>
        <position position="292"/>
    </location>
    <ligand>
        <name>Zn(2+)</name>
        <dbReference type="ChEBI" id="CHEBI:29105"/>
    </ligand>
</feature>
<dbReference type="RefSeq" id="WP_147184153.1">
    <property type="nucleotide sequence ID" value="NZ_CP042382.1"/>
</dbReference>
<dbReference type="PROSITE" id="PS50970">
    <property type="entry name" value="HCY"/>
    <property type="match status" value="1"/>
</dbReference>
<keyword evidence="3" id="KW-0479">Metal-binding</keyword>
<keyword evidence="6" id="KW-1185">Reference proteome</keyword>
<accession>A0A5B8SSW5</accession>
<dbReference type="Gene3D" id="3.20.20.330">
    <property type="entry name" value="Homocysteine-binding-like domain"/>
    <property type="match status" value="1"/>
</dbReference>